<accession>A0A2N9Y0P7</accession>
<dbReference type="RefSeq" id="WP_100136706.1">
    <property type="nucleotide sequence ID" value="NZ_MEIS01000055.1"/>
</dbReference>
<evidence type="ECO:0000313" key="3">
    <source>
        <dbReference type="Proteomes" id="UP000229434"/>
    </source>
</evidence>
<comment type="caution">
    <text evidence="2">The sequence shown here is derived from an EMBL/GenBank/DDBJ whole genome shotgun (WGS) entry which is preliminary data.</text>
</comment>
<feature type="signal peptide" evidence="1">
    <location>
        <begin position="1"/>
        <end position="19"/>
    </location>
</feature>
<proteinExistence type="predicted"/>
<protein>
    <recommendedName>
        <fullName evidence="4">DUF3828 domain-containing protein</fullName>
    </recommendedName>
</protein>
<name>A0A2N9Y0P7_9NEIS</name>
<evidence type="ECO:0000313" key="2">
    <source>
        <dbReference type="EMBL" id="PIT58344.1"/>
    </source>
</evidence>
<evidence type="ECO:0008006" key="4">
    <source>
        <dbReference type="Google" id="ProtNLM"/>
    </source>
</evidence>
<organism evidence="2 3">
    <name type="scientific">Snodgrassella alvi</name>
    <dbReference type="NCBI Taxonomy" id="1196083"/>
    <lineage>
        <taxon>Bacteria</taxon>
        <taxon>Pseudomonadati</taxon>
        <taxon>Pseudomonadota</taxon>
        <taxon>Betaproteobacteria</taxon>
        <taxon>Neisseriales</taxon>
        <taxon>Neisseriaceae</taxon>
        <taxon>Snodgrassella</taxon>
    </lineage>
</organism>
<reference evidence="2 3" key="1">
    <citation type="journal article" date="2017" name="MBio">
        <title>Type VI secretion-mediated competition in the bee gut microbiome.</title>
        <authorList>
            <person name="Steele M.I."/>
            <person name="Kwong W.K."/>
            <person name="Powell J.E."/>
            <person name="Whiteley M."/>
            <person name="Moran N.A."/>
        </authorList>
    </citation>
    <scope>NUCLEOTIDE SEQUENCE [LARGE SCALE GENOMIC DNA]</scope>
    <source>
        <strain evidence="2 3">Nev3CBA3</strain>
    </source>
</reference>
<feature type="chain" id="PRO_5014919122" description="DUF3828 domain-containing protein" evidence="1">
    <location>
        <begin position="20"/>
        <end position="171"/>
    </location>
</feature>
<evidence type="ECO:0000256" key="1">
    <source>
        <dbReference type="SAM" id="SignalP"/>
    </source>
</evidence>
<gene>
    <name evidence="2" type="ORF">BHC49_01670</name>
</gene>
<sequence>MKKILLTLLGLCASSYVFAESPQVQYIKGMYELNASLAKGSITEDNDLNIYNDVDQSFFLDYLDSNIKKIYARNDKYQEITGDMACIDHDVLWQAQDLNPFAKLTFTEPSAGRVKVTIGATKGLEKRSVTYQVKCQKDGDCKITEIFEYGKPFTKVTSKCLDDFYRTEIKK</sequence>
<dbReference type="AlphaFoldDB" id="A0A2N9Y0P7"/>
<keyword evidence="1" id="KW-0732">Signal</keyword>
<dbReference type="EMBL" id="MEIS01000055">
    <property type="protein sequence ID" value="PIT58344.1"/>
    <property type="molecule type" value="Genomic_DNA"/>
</dbReference>
<dbReference type="Proteomes" id="UP000229434">
    <property type="component" value="Unassembled WGS sequence"/>
</dbReference>